<evidence type="ECO:0000313" key="2">
    <source>
        <dbReference type="Proteomes" id="UP000032300"/>
    </source>
</evidence>
<dbReference type="AlphaFoldDB" id="A0A7U4JBC4"/>
<dbReference type="Gene3D" id="1.10.238.160">
    <property type="match status" value="1"/>
</dbReference>
<dbReference type="OrthoDB" id="1525365at2"/>
<reference evidence="1 2" key="1">
    <citation type="journal article" date="2015" name="Int. J. Syst. Evol. Microbiol.">
        <title>Sphingomonas hengshuiensis sp. nov., isolated from lake wetland.</title>
        <authorList>
            <person name="Wei S."/>
            <person name="Wang T."/>
            <person name="Liu H."/>
            <person name="Zhang C."/>
            <person name="Guo J."/>
            <person name="Wang Q."/>
            <person name="Liang K."/>
            <person name="Zhang Z."/>
        </authorList>
    </citation>
    <scope>NUCLEOTIDE SEQUENCE [LARGE SCALE GENOMIC DNA]</scope>
    <source>
        <strain evidence="1 2">WHSC-8</strain>
    </source>
</reference>
<dbReference type="KEGG" id="sphi:TS85_20650"/>
<name>A0A7U4JBC4_9SPHN</name>
<dbReference type="InterPro" id="IPR010260">
    <property type="entry name" value="AlpA"/>
</dbReference>
<protein>
    <submittedName>
        <fullName evidence="1">Transcriptional regulator</fullName>
    </submittedName>
</protein>
<dbReference type="RefSeq" id="WP_044334739.1">
    <property type="nucleotide sequence ID" value="NZ_CP010836.1"/>
</dbReference>
<dbReference type="EMBL" id="CP010836">
    <property type="protein sequence ID" value="AJP73686.1"/>
    <property type="molecule type" value="Genomic_DNA"/>
</dbReference>
<organism evidence="1 2">
    <name type="scientific">Sphingomonas hengshuiensis</name>
    <dbReference type="NCBI Taxonomy" id="1609977"/>
    <lineage>
        <taxon>Bacteria</taxon>
        <taxon>Pseudomonadati</taxon>
        <taxon>Pseudomonadota</taxon>
        <taxon>Alphaproteobacteria</taxon>
        <taxon>Sphingomonadales</taxon>
        <taxon>Sphingomonadaceae</taxon>
        <taxon>Sphingomonas</taxon>
    </lineage>
</organism>
<dbReference type="Pfam" id="PF05930">
    <property type="entry name" value="Phage_AlpA"/>
    <property type="match status" value="1"/>
</dbReference>
<sequence>MSAETEAPERFVKLDEVKRRVGLGKTMIYRLIQEEKFPAPYKLSPFASRWSDREIVAWINDVKDGFEGKKRKV</sequence>
<gene>
    <name evidence="1" type="ORF">TS85_20650</name>
</gene>
<accession>A0A7U4JBC4</accession>
<evidence type="ECO:0000313" key="1">
    <source>
        <dbReference type="EMBL" id="AJP73686.1"/>
    </source>
</evidence>
<dbReference type="Proteomes" id="UP000032300">
    <property type="component" value="Chromosome"/>
</dbReference>
<keyword evidence="2" id="KW-1185">Reference proteome</keyword>
<reference evidence="1 2" key="2">
    <citation type="submission" date="2015-02" db="EMBL/GenBank/DDBJ databases">
        <title>The complete genome of Sphingomonas hengshuiensis sp. WHSC-8 isolated from soil of Hengshui Lake.</title>
        <authorList>
            <person name="Wei S."/>
            <person name="Guo J."/>
            <person name="Su C."/>
            <person name="Wu R."/>
            <person name="Zhang Z."/>
            <person name="Liang K."/>
            <person name="Li H."/>
            <person name="Wang T."/>
            <person name="Liu H."/>
            <person name="Zhang C."/>
            <person name="Li Z."/>
            <person name="Wang Q."/>
            <person name="Meng J."/>
        </authorList>
    </citation>
    <scope>NUCLEOTIDE SEQUENCE [LARGE SCALE GENOMIC DNA]</scope>
    <source>
        <strain evidence="1 2">WHSC-8</strain>
    </source>
</reference>
<proteinExistence type="predicted"/>